<dbReference type="Proteomes" id="UP001303046">
    <property type="component" value="Unassembled WGS sequence"/>
</dbReference>
<sequence length="82" mass="8976">MTLVEDVFLPCIIVCRSEPPPCYYKAVNRCGGIDSTMAMNLCSVNSLNTSKVYKLVLTGGPCGGKTTGQFEKYSQYAPQKCR</sequence>
<evidence type="ECO:0000313" key="1">
    <source>
        <dbReference type="EMBL" id="KAK6764417.1"/>
    </source>
</evidence>
<evidence type="ECO:0000313" key="2">
    <source>
        <dbReference type="Proteomes" id="UP001303046"/>
    </source>
</evidence>
<reference evidence="1 2" key="1">
    <citation type="submission" date="2023-08" db="EMBL/GenBank/DDBJ databases">
        <title>A Necator americanus chromosomal reference genome.</title>
        <authorList>
            <person name="Ilik V."/>
            <person name="Petrzelkova K.J."/>
            <person name="Pardy F."/>
            <person name="Fuh T."/>
            <person name="Niatou-Singa F.S."/>
            <person name="Gouil Q."/>
            <person name="Baker L."/>
            <person name="Ritchie M.E."/>
            <person name="Jex A.R."/>
            <person name="Gazzola D."/>
            <person name="Li H."/>
            <person name="Toshio Fujiwara R."/>
            <person name="Zhan B."/>
            <person name="Aroian R.V."/>
            <person name="Pafco B."/>
            <person name="Schwarz E.M."/>
        </authorList>
    </citation>
    <scope>NUCLEOTIDE SEQUENCE [LARGE SCALE GENOMIC DNA]</scope>
    <source>
        <strain evidence="1 2">Aroian</strain>
        <tissue evidence="1">Whole animal</tissue>
    </source>
</reference>
<proteinExistence type="predicted"/>
<gene>
    <name evidence="1" type="primary">Necator_chrX.g24823</name>
    <name evidence="1" type="ORF">RB195_024658</name>
</gene>
<protein>
    <submittedName>
        <fullName evidence="1">Uncharacterized protein</fullName>
    </submittedName>
</protein>
<comment type="caution">
    <text evidence="1">The sequence shown here is derived from an EMBL/GenBank/DDBJ whole genome shotgun (WGS) entry which is preliminary data.</text>
</comment>
<dbReference type="EMBL" id="JAVFWL010000006">
    <property type="protein sequence ID" value="KAK6764417.1"/>
    <property type="molecule type" value="Genomic_DNA"/>
</dbReference>
<accession>A0ABR1EP29</accession>
<keyword evidence="2" id="KW-1185">Reference proteome</keyword>
<name>A0ABR1EP29_NECAM</name>
<organism evidence="1 2">
    <name type="scientific">Necator americanus</name>
    <name type="common">Human hookworm</name>
    <dbReference type="NCBI Taxonomy" id="51031"/>
    <lineage>
        <taxon>Eukaryota</taxon>
        <taxon>Metazoa</taxon>
        <taxon>Ecdysozoa</taxon>
        <taxon>Nematoda</taxon>
        <taxon>Chromadorea</taxon>
        <taxon>Rhabditida</taxon>
        <taxon>Rhabditina</taxon>
        <taxon>Rhabditomorpha</taxon>
        <taxon>Strongyloidea</taxon>
        <taxon>Ancylostomatidae</taxon>
        <taxon>Bunostominae</taxon>
        <taxon>Necator</taxon>
    </lineage>
</organism>